<keyword evidence="1" id="KW-0732">Signal</keyword>
<dbReference type="KEGG" id="chh:A0O34_01085"/>
<feature type="signal peptide" evidence="1">
    <location>
        <begin position="1"/>
        <end position="22"/>
    </location>
</feature>
<proteinExistence type="predicted"/>
<organism evidence="3 4">
    <name type="scientific">Chryseobacterium glaciei</name>
    <dbReference type="NCBI Taxonomy" id="1685010"/>
    <lineage>
        <taxon>Bacteria</taxon>
        <taxon>Pseudomonadati</taxon>
        <taxon>Bacteroidota</taxon>
        <taxon>Flavobacteriia</taxon>
        <taxon>Flavobacteriales</taxon>
        <taxon>Weeksellaceae</taxon>
        <taxon>Chryseobacterium group</taxon>
        <taxon>Chryseobacterium</taxon>
    </lineage>
</organism>
<dbReference type="STRING" id="1685010.A0O34_01085"/>
<keyword evidence="4" id="KW-1185">Reference proteome</keyword>
<dbReference type="RefSeq" id="WP_066750268.1">
    <property type="nucleotide sequence ID" value="NZ_CP015199.1"/>
</dbReference>
<evidence type="ECO:0000313" key="4">
    <source>
        <dbReference type="Proteomes" id="UP000077824"/>
    </source>
</evidence>
<dbReference type="InterPro" id="IPR024311">
    <property type="entry name" value="Lipocalin-like"/>
</dbReference>
<protein>
    <recommendedName>
        <fullName evidence="2">Lipocalin-like domain-containing protein</fullName>
    </recommendedName>
</protein>
<dbReference type="Proteomes" id="UP000077824">
    <property type="component" value="Chromosome"/>
</dbReference>
<reference evidence="3 4" key="1">
    <citation type="submission" date="2016-04" db="EMBL/GenBank/DDBJ databases">
        <title>Complete Genome Sequence of Chryseobacterium sp. IHBB 10212.</title>
        <authorList>
            <person name="Pal M."/>
            <person name="Swarnkar M.K."/>
            <person name="Kaushal K."/>
            <person name="Chhibber S."/>
            <person name="Singh A.K."/>
            <person name="Gulati A."/>
        </authorList>
    </citation>
    <scope>NUCLEOTIDE SEQUENCE [LARGE SCALE GENOMIC DNA]</scope>
    <source>
        <strain evidence="3 4">IHBB 10212</strain>
    </source>
</reference>
<feature type="domain" description="Lipocalin-like" evidence="2">
    <location>
        <begin position="34"/>
        <end position="132"/>
    </location>
</feature>
<feature type="chain" id="PRO_5008003658" description="Lipocalin-like domain-containing protein" evidence="1">
    <location>
        <begin position="23"/>
        <end position="156"/>
    </location>
</feature>
<evidence type="ECO:0000256" key="1">
    <source>
        <dbReference type="SAM" id="SignalP"/>
    </source>
</evidence>
<accession>A0A172XQN4</accession>
<evidence type="ECO:0000259" key="2">
    <source>
        <dbReference type="Pfam" id="PF13648"/>
    </source>
</evidence>
<dbReference type="EMBL" id="CP015199">
    <property type="protein sequence ID" value="ANF49236.1"/>
    <property type="molecule type" value="Genomic_DNA"/>
</dbReference>
<dbReference type="PROSITE" id="PS51257">
    <property type="entry name" value="PROKAR_LIPOPROTEIN"/>
    <property type="match status" value="1"/>
</dbReference>
<dbReference type="Pfam" id="PF13648">
    <property type="entry name" value="Lipocalin_4"/>
    <property type="match status" value="1"/>
</dbReference>
<dbReference type="AlphaFoldDB" id="A0A172XQN4"/>
<gene>
    <name evidence="3" type="ORF">A0O34_01085</name>
</gene>
<name>A0A172XQN4_9FLAO</name>
<sequence>MKKQLLLFAFSALALTSLTSCEDDDVQAYDLDTLQGEWKVSKKEIISGKDGKTVLNTDIPAGCELKNVTSFSTDYSTSYTYYGGVGANCQISAQEQGKYTYDAEAKDMVITYDDNIKVKYKVIILSSSELKLMDVPGGGDYNGDTINDLYYTTFKR</sequence>
<evidence type="ECO:0000313" key="3">
    <source>
        <dbReference type="EMBL" id="ANF49236.1"/>
    </source>
</evidence>
<dbReference type="OrthoDB" id="1272282at2"/>